<reference evidence="3 5" key="2">
    <citation type="submission" date="2017-10" db="EMBL/GenBank/DDBJ databases">
        <title>Biodiversity and function of Thalassospira species in the particle-attached aromatic-hydrocarbon-degrading consortia from the surface seawater of the China South Sea.</title>
        <authorList>
            <person name="Dong C."/>
            <person name="Liu R."/>
            <person name="Shao Z."/>
        </authorList>
    </citation>
    <scope>NUCLEOTIDE SEQUENCE [LARGE SCALE GENOMIC DNA]</scope>
    <source>
        <strain evidence="3 5">CSC3H3</strain>
    </source>
</reference>
<keyword evidence="5" id="KW-1185">Reference proteome</keyword>
<proteinExistence type="predicted"/>
<feature type="domain" description="GST C-terminal" evidence="2">
    <location>
        <begin position="87"/>
        <end position="204"/>
    </location>
</feature>
<evidence type="ECO:0000313" key="6">
    <source>
        <dbReference type="Proteomes" id="UP000233597"/>
    </source>
</evidence>
<dbReference type="SFLD" id="SFLDS00019">
    <property type="entry name" value="Glutathione_Transferase_(cytos"/>
    <property type="match status" value="1"/>
</dbReference>
<dbReference type="Gene3D" id="3.40.30.10">
    <property type="entry name" value="Glutaredoxin"/>
    <property type="match status" value="1"/>
</dbReference>
<dbReference type="PANTHER" id="PTHR44051">
    <property type="entry name" value="GLUTATHIONE S-TRANSFERASE-RELATED"/>
    <property type="match status" value="1"/>
</dbReference>
<evidence type="ECO:0000313" key="5">
    <source>
        <dbReference type="Proteomes" id="UP000233458"/>
    </source>
</evidence>
<gene>
    <name evidence="4" type="ORF">COO20_24280</name>
    <name evidence="3" type="ORF">CSC3H3_02535</name>
</gene>
<dbReference type="CDD" id="cd03057">
    <property type="entry name" value="GST_N_Beta"/>
    <property type="match status" value="1"/>
</dbReference>
<evidence type="ECO:0000259" key="2">
    <source>
        <dbReference type="PROSITE" id="PS50405"/>
    </source>
</evidence>
<dbReference type="PROSITE" id="PS50405">
    <property type="entry name" value="GST_CTER"/>
    <property type="match status" value="1"/>
</dbReference>
<dbReference type="Pfam" id="PF00043">
    <property type="entry name" value="GST_C"/>
    <property type="match status" value="1"/>
</dbReference>
<dbReference type="SFLD" id="SFLDG00358">
    <property type="entry name" value="Main_(cytGST)"/>
    <property type="match status" value="1"/>
</dbReference>
<organism evidence="4 6">
    <name type="scientific">Thalassospira marina</name>
    <dbReference type="NCBI Taxonomy" id="2048283"/>
    <lineage>
        <taxon>Bacteria</taxon>
        <taxon>Pseudomonadati</taxon>
        <taxon>Pseudomonadota</taxon>
        <taxon>Alphaproteobacteria</taxon>
        <taxon>Rhodospirillales</taxon>
        <taxon>Thalassospiraceae</taxon>
        <taxon>Thalassospira</taxon>
    </lineage>
</organism>
<evidence type="ECO:0000259" key="1">
    <source>
        <dbReference type="PROSITE" id="PS50404"/>
    </source>
</evidence>
<keyword evidence="4" id="KW-0808">Transferase</keyword>
<dbReference type="InterPro" id="IPR040079">
    <property type="entry name" value="Glutathione_S-Trfase"/>
</dbReference>
<dbReference type="Gene3D" id="1.20.1050.10">
    <property type="match status" value="1"/>
</dbReference>
<reference evidence="4 6" key="1">
    <citation type="submission" date="2017-09" db="EMBL/GenBank/DDBJ databases">
        <title>Biodiversity and function of Thalassospira species in the particle-attached aromatic-hydrocarbon-degrading consortia from the surface seawater of the South China Sea.</title>
        <authorList>
            <person name="Dong C."/>
            <person name="Liu R."/>
            <person name="Shao Z."/>
        </authorList>
    </citation>
    <scope>NUCLEOTIDE SEQUENCE [LARGE SCALE GENOMIC DNA]</scope>
    <source>
        <strain evidence="4 6">CSC1P2</strain>
    </source>
</reference>
<dbReference type="InterPro" id="IPR036249">
    <property type="entry name" value="Thioredoxin-like_sf"/>
</dbReference>
<dbReference type="EMBL" id="NWTK01000022">
    <property type="protein sequence ID" value="PKR48534.1"/>
    <property type="molecule type" value="Genomic_DNA"/>
</dbReference>
<dbReference type="KEGG" id="thac:CSC3H3_02535"/>
<dbReference type="AlphaFoldDB" id="A0A2N3KDE4"/>
<dbReference type="PROSITE" id="PS50404">
    <property type="entry name" value="GST_NTER"/>
    <property type="match status" value="1"/>
</dbReference>
<dbReference type="SFLD" id="SFLDG01150">
    <property type="entry name" value="Main.1:_Beta-like"/>
    <property type="match status" value="1"/>
</dbReference>
<dbReference type="GO" id="GO:0016740">
    <property type="term" value="F:transferase activity"/>
    <property type="evidence" value="ECO:0007669"/>
    <property type="project" value="UniProtKB-KW"/>
</dbReference>
<name>A0A2N3KDE4_9PROT</name>
<dbReference type="SUPFAM" id="SSF47616">
    <property type="entry name" value="GST C-terminal domain-like"/>
    <property type="match status" value="1"/>
</dbReference>
<dbReference type="InterPro" id="IPR036282">
    <property type="entry name" value="Glutathione-S-Trfase_C_sf"/>
</dbReference>
<accession>A0A2N3KDE4</accession>
<dbReference type="OrthoDB" id="7583243at2"/>
<protein>
    <submittedName>
        <fullName evidence="4">Glutathione transferase GstA</fullName>
    </submittedName>
</protein>
<evidence type="ECO:0000313" key="4">
    <source>
        <dbReference type="EMBL" id="PKR48534.1"/>
    </source>
</evidence>
<dbReference type="Proteomes" id="UP000233597">
    <property type="component" value="Unassembled WGS sequence"/>
</dbReference>
<dbReference type="InterPro" id="IPR004045">
    <property type="entry name" value="Glutathione_S-Trfase_N"/>
</dbReference>
<sequence length="204" mass="22921">MILYYMPGACSLSTHISLLETGEQFSLVKVDHKNNKTENGENFLAINPDGSIPTLKLASDHMITDCAGALHYLADHFWESGVSPEPETPARARMDDFLRDIEQQLHVQFEPLHQKVKDDAIRNAAIARLSAEFEKYENLFSDGRKYLLGREFSVADAYLFVAINWAGISGINIFRWPHIGDFGERMRARPSVLAALRAEGLLAD</sequence>
<feature type="domain" description="GST N-terminal" evidence="1">
    <location>
        <begin position="1"/>
        <end position="81"/>
    </location>
</feature>
<dbReference type="EMBL" id="CP024199">
    <property type="protein sequence ID" value="AUG51711.1"/>
    <property type="molecule type" value="Genomic_DNA"/>
</dbReference>
<dbReference type="InterPro" id="IPR004046">
    <property type="entry name" value="GST_C"/>
</dbReference>
<evidence type="ECO:0000313" key="3">
    <source>
        <dbReference type="EMBL" id="AUG51711.1"/>
    </source>
</evidence>
<dbReference type="PANTHER" id="PTHR44051:SF8">
    <property type="entry name" value="GLUTATHIONE S-TRANSFERASE GSTA"/>
    <property type="match status" value="1"/>
</dbReference>
<dbReference type="InterPro" id="IPR010987">
    <property type="entry name" value="Glutathione-S-Trfase_C-like"/>
</dbReference>
<dbReference type="SUPFAM" id="SSF52833">
    <property type="entry name" value="Thioredoxin-like"/>
    <property type="match status" value="1"/>
</dbReference>
<dbReference type="Proteomes" id="UP000233458">
    <property type="component" value="Chromosome"/>
</dbReference>